<keyword evidence="2" id="KW-1003">Cell membrane</keyword>
<evidence type="ECO:0000256" key="2">
    <source>
        <dbReference type="ARBA" id="ARBA00022475"/>
    </source>
</evidence>
<evidence type="ECO:0000256" key="12">
    <source>
        <dbReference type="SAM" id="Phobius"/>
    </source>
</evidence>
<comment type="caution">
    <text evidence="14">The sequence shown here is derived from an EMBL/GenBank/DDBJ whole genome shotgun (WGS) entry which is preliminary data.</text>
</comment>
<dbReference type="SUPFAM" id="SSF55874">
    <property type="entry name" value="ATPase domain of HSP90 chaperone/DNA topoisomerase II/histidine kinase"/>
    <property type="match status" value="1"/>
</dbReference>
<dbReference type="GO" id="GO:0016301">
    <property type="term" value="F:kinase activity"/>
    <property type="evidence" value="ECO:0007669"/>
    <property type="project" value="UniProtKB-KW"/>
</dbReference>
<reference evidence="14 15" key="1">
    <citation type="submission" date="2022-09" db="EMBL/GenBank/DDBJ databases">
        <authorList>
            <person name="Han X.L."/>
            <person name="Wang Q."/>
            <person name="Lu T."/>
        </authorList>
    </citation>
    <scope>NUCLEOTIDE SEQUENCE [LARGE SCALE GENOMIC DNA]</scope>
    <source>
        <strain evidence="14 15">WQ 127069</strain>
    </source>
</reference>
<dbReference type="RefSeq" id="WP_262687268.1">
    <property type="nucleotide sequence ID" value="NZ_JAOQIO010000103.1"/>
</dbReference>
<dbReference type="InterPro" id="IPR010559">
    <property type="entry name" value="Sig_transdc_His_kin_internal"/>
</dbReference>
<dbReference type="Gene3D" id="6.10.340.10">
    <property type="match status" value="1"/>
</dbReference>
<evidence type="ECO:0000256" key="11">
    <source>
        <dbReference type="ARBA" id="ARBA00023136"/>
    </source>
</evidence>
<evidence type="ECO:0000313" key="15">
    <source>
        <dbReference type="Proteomes" id="UP001652445"/>
    </source>
</evidence>
<dbReference type="InterPro" id="IPR003660">
    <property type="entry name" value="HAMP_dom"/>
</dbReference>
<comment type="subcellular location">
    <subcellularLocation>
        <location evidence="1">Cell membrane</location>
        <topology evidence="1">Multi-pass membrane protein</topology>
    </subcellularLocation>
</comment>
<evidence type="ECO:0000256" key="10">
    <source>
        <dbReference type="ARBA" id="ARBA00023012"/>
    </source>
</evidence>
<dbReference type="EMBL" id="JAOQIO010000103">
    <property type="protein sequence ID" value="MCU6796448.1"/>
    <property type="molecule type" value="Genomic_DNA"/>
</dbReference>
<evidence type="ECO:0000256" key="4">
    <source>
        <dbReference type="ARBA" id="ARBA00022679"/>
    </source>
</evidence>
<keyword evidence="5 12" id="KW-0812">Transmembrane</keyword>
<feature type="transmembrane region" description="Helical" evidence="12">
    <location>
        <begin position="291"/>
        <end position="315"/>
    </location>
</feature>
<evidence type="ECO:0000313" key="14">
    <source>
        <dbReference type="EMBL" id="MCU6796448.1"/>
    </source>
</evidence>
<keyword evidence="11 12" id="KW-0472">Membrane</keyword>
<keyword evidence="8" id="KW-0067">ATP-binding</keyword>
<dbReference type="CDD" id="cd06225">
    <property type="entry name" value="HAMP"/>
    <property type="match status" value="1"/>
</dbReference>
<name>A0ABT2UP75_9BACL</name>
<proteinExistence type="predicted"/>
<keyword evidence="7 14" id="KW-0418">Kinase</keyword>
<dbReference type="Proteomes" id="UP001652445">
    <property type="component" value="Unassembled WGS sequence"/>
</dbReference>
<evidence type="ECO:0000256" key="6">
    <source>
        <dbReference type="ARBA" id="ARBA00022741"/>
    </source>
</evidence>
<dbReference type="SMART" id="SM00304">
    <property type="entry name" value="HAMP"/>
    <property type="match status" value="1"/>
</dbReference>
<keyword evidence="15" id="KW-1185">Reference proteome</keyword>
<organism evidence="14 15">
    <name type="scientific">Paenibacillus baimaensis</name>
    <dbReference type="NCBI Taxonomy" id="2982185"/>
    <lineage>
        <taxon>Bacteria</taxon>
        <taxon>Bacillati</taxon>
        <taxon>Bacillota</taxon>
        <taxon>Bacilli</taxon>
        <taxon>Bacillales</taxon>
        <taxon>Paenibacillaceae</taxon>
        <taxon>Paenibacillus</taxon>
    </lineage>
</organism>
<dbReference type="PANTHER" id="PTHR34220:SF11">
    <property type="entry name" value="SENSOR PROTEIN KINASE HPTS"/>
    <property type="match status" value="1"/>
</dbReference>
<dbReference type="Pfam" id="PF02518">
    <property type="entry name" value="HATPase_c"/>
    <property type="match status" value="1"/>
</dbReference>
<evidence type="ECO:0000256" key="8">
    <source>
        <dbReference type="ARBA" id="ARBA00022840"/>
    </source>
</evidence>
<gene>
    <name evidence="14" type="ORF">OB236_30420</name>
</gene>
<dbReference type="Pfam" id="PF00672">
    <property type="entry name" value="HAMP"/>
    <property type="match status" value="1"/>
</dbReference>
<evidence type="ECO:0000256" key="1">
    <source>
        <dbReference type="ARBA" id="ARBA00004651"/>
    </source>
</evidence>
<sequence length="587" mass="67690">MRLRKFIGVEMPQFKKTLSLKIILTFLIVIIFSTSITSVMFYLQATKYINTQNEMHDRNVTKNISNSMDRYLEDMDRVSKIVIGNPEVQRILLEGQSDSYPWEQKQRDMEYITNLVLSFVSIRDSLSINLYGKDVEKIYTGLYYNYDFGINLKYTDWMKSNQQAINTEGSYIIPPNAVDHNQPSRLFGVIRSLRKMESNEVIGYITVTSDVRVLNNIIYTTNSFSGNEQIEIVDKEASLLHAVSIGKENIDKAKMRRIAETSELSGWTIVMYLPSSYSSSDLMNVQTVRNYLLSISSLVIVGSFILAIILSRYLLKPIRHFVKSMRLVRRSNFDIVLDEKGLDFELKQLYSGFNTMIAEIKKLINNISDEKLLARSAKMEALQFQITPHFLYNTLQTMEAIGEVKEVPEIQTIAQSLGKLFRYNIHGGNTVHLYEELEQIVTYFTIERIRFRDKIICEIQVSEQLRHYKVLKFILQPIVENCVLHGFKNINYKGVISVGGYVQDHRLILYVKDNGRGISQQRLSYIDSKLHEISTSQQDVKSNEFVGILNVHKRLVNYYGSGYGLHYSSTINAGTTVELILPIIMDE</sequence>
<dbReference type="SUPFAM" id="SSF158472">
    <property type="entry name" value="HAMP domain-like"/>
    <property type="match status" value="1"/>
</dbReference>
<accession>A0ABT2UP75</accession>
<keyword evidence="3" id="KW-0597">Phosphoprotein</keyword>
<dbReference type="InterPro" id="IPR050640">
    <property type="entry name" value="Bact_2-comp_sensor_kinase"/>
</dbReference>
<keyword evidence="10" id="KW-0902">Two-component regulatory system</keyword>
<dbReference type="PROSITE" id="PS50885">
    <property type="entry name" value="HAMP"/>
    <property type="match status" value="1"/>
</dbReference>
<dbReference type="PANTHER" id="PTHR34220">
    <property type="entry name" value="SENSOR HISTIDINE KINASE YPDA"/>
    <property type="match status" value="1"/>
</dbReference>
<keyword evidence="6" id="KW-0547">Nucleotide-binding</keyword>
<feature type="domain" description="HAMP" evidence="13">
    <location>
        <begin position="312"/>
        <end position="365"/>
    </location>
</feature>
<feature type="transmembrane region" description="Helical" evidence="12">
    <location>
        <begin position="20"/>
        <end position="43"/>
    </location>
</feature>
<dbReference type="InterPro" id="IPR003594">
    <property type="entry name" value="HATPase_dom"/>
</dbReference>
<keyword evidence="4" id="KW-0808">Transferase</keyword>
<dbReference type="Pfam" id="PF06580">
    <property type="entry name" value="His_kinase"/>
    <property type="match status" value="1"/>
</dbReference>
<evidence type="ECO:0000259" key="13">
    <source>
        <dbReference type="PROSITE" id="PS50885"/>
    </source>
</evidence>
<dbReference type="InterPro" id="IPR036890">
    <property type="entry name" value="HATPase_C_sf"/>
</dbReference>
<evidence type="ECO:0000256" key="9">
    <source>
        <dbReference type="ARBA" id="ARBA00022989"/>
    </source>
</evidence>
<keyword evidence="9 12" id="KW-1133">Transmembrane helix</keyword>
<protein>
    <submittedName>
        <fullName evidence="14">Histidine kinase</fullName>
    </submittedName>
</protein>
<dbReference type="Gene3D" id="3.30.565.10">
    <property type="entry name" value="Histidine kinase-like ATPase, C-terminal domain"/>
    <property type="match status" value="1"/>
</dbReference>
<evidence type="ECO:0000256" key="3">
    <source>
        <dbReference type="ARBA" id="ARBA00022553"/>
    </source>
</evidence>
<evidence type="ECO:0000256" key="5">
    <source>
        <dbReference type="ARBA" id="ARBA00022692"/>
    </source>
</evidence>
<evidence type="ECO:0000256" key="7">
    <source>
        <dbReference type="ARBA" id="ARBA00022777"/>
    </source>
</evidence>